<evidence type="ECO:0000256" key="2">
    <source>
        <dbReference type="ARBA" id="ARBA00022729"/>
    </source>
</evidence>
<dbReference type="SUPFAM" id="SSF52743">
    <property type="entry name" value="Subtilisin-like"/>
    <property type="match status" value="1"/>
</dbReference>
<dbReference type="InterPro" id="IPR036852">
    <property type="entry name" value="Peptidase_S8/S53_dom_sf"/>
</dbReference>
<dbReference type="InterPro" id="IPR015500">
    <property type="entry name" value="Peptidase_S8_subtilisin-rel"/>
</dbReference>
<dbReference type="Pfam" id="PF03797">
    <property type="entry name" value="Autotransporter"/>
    <property type="match status" value="1"/>
</dbReference>
<keyword evidence="1 5" id="KW-0645">Protease</keyword>
<dbReference type="KEGG" id="apor:DDU33_02225"/>
<keyword evidence="9" id="KW-1185">Reference proteome</keyword>
<dbReference type="InterPro" id="IPR051551">
    <property type="entry name" value="Autotransporter_adhesion"/>
</dbReference>
<dbReference type="EMBL" id="CP029206">
    <property type="protein sequence ID" value="AWI50383.1"/>
    <property type="molecule type" value="Genomic_DNA"/>
</dbReference>
<dbReference type="Gene3D" id="2.40.128.130">
    <property type="entry name" value="Autotransporter beta-domain"/>
    <property type="match status" value="1"/>
</dbReference>
<evidence type="ECO:0000313" key="8">
    <source>
        <dbReference type="EMBL" id="AWI50383.1"/>
    </source>
</evidence>
<dbReference type="InterPro" id="IPR005546">
    <property type="entry name" value="Autotransporte_beta"/>
</dbReference>
<dbReference type="InterPro" id="IPR034061">
    <property type="entry name" value="Peptidases_S8_Autotransporter"/>
</dbReference>
<feature type="chain" id="PRO_5016032424" evidence="6">
    <location>
        <begin position="21"/>
        <end position="1162"/>
    </location>
</feature>
<accession>A0A2U8FHE9</accession>
<dbReference type="PRINTS" id="PR00723">
    <property type="entry name" value="SUBTILISIN"/>
</dbReference>
<dbReference type="Pfam" id="PF12951">
    <property type="entry name" value="PATR"/>
    <property type="match status" value="1"/>
</dbReference>
<sequence>MKKKSLVIALAMLPALSVEANASQMSNQLATTARYYPAAIDSYYKYSSIYRNNYSSIYRNNYSSWYQPTYYSGITTRTVTTTVNGVTITKVYTTINGKTTVRVITSTVRTPIITSPVRPVVDTKPVVETPTQPVVDTKPVVETPTQPVVDTKPVVETPTQPVVDTKPVVETPTQPVVDTKPVVETPTQPVVDTKPVVETPTQPVVDTKPVVETPTQPVVDTKPVVETPTQPVVDTKPIVIKPTPIVNRPVVVAENIPARGIQWNDVTRGYNPEDPNNKQAVNLDGKDVIVGILDSGFKNSTMTNDITNKFGNRGIILETGRTAPSTATHGVMVAEMVGGSTSNGVAPGATLLLSDITKVSINGTGLLATTAIYNDLWNRGARIYNQSYGIPKPLTYFNNRPNSIYYYANQIDSSLLNWYKDKVNQGGLFIWAAGNTRGDENPTLQAGLPHYVPELEKGWIAVAALATRTNADLGNVEWTNLLPYSQAGVAKNWTISAIGDYVFNLRKRDVVASGSSFASPAVTGTAALVKQKYPWMDGNLIKQSILTTATDIGERGVDDVYGWGLLNVEKAVKGPARFDKRLTKSDNVMVNIPNGSYIFENDIDGDAGLVKDGSGELILSGDSSFTGDTTLNTGAITINGRSYASKVNVGENGTLVANNTTLENKVSNQGTFINQGNSTIQNDYEASASSKFVSSLGSTLNVKGDVDLNNSTLTLTTYKGDKSEYVTEKGLTNRTLTAEGTIKGNFAKVESLGLLRVKAVNANANEITTTVSRANVVDYVNETAPNEKMWENVATALENSFTVLDSKIDSEENSDLINKSFVEDAAILQNSIADINVKDTVLNSLSGQIYASAQALTFENSETVNKDLSNRLVMLGTLDHVGDNAGVWITGIYGDGTLKETGFGKGKTNTYAGQLGIDRKVADHLIVGAAFNYSKSKIEFDRYGGNSQADGIGASLYARLGNKHQTPWYLQGRLGFGHVNSDVERSIILSDNKFSTAKINHKDKVFSAYIESGYDFRMNDLLLTPFVGLTHDVVKRGAFSEQNSQFGLTADKTTYEQTSGLVGLRTAFDIDWKGMKTTIQGYVNHHRAFKEQDLSFRASYTGLSEAKFDVKGISLARNKTWAGVGVLTQVNKNIALYTNYDLKLSKNKGHNNVVTAGIRINF</sequence>
<dbReference type="GO" id="GO:0019867">
    <property type="term" value="C:outer membrane"/>
    <property type="evidence" value="ECO:0007669"/>
    <property type="project" value="InterPro"/>
</dbReference>
<comment type="similarity">
    <text evidence="5">Belongs to the peptidase S8 family.</text>
</comment>
<dbReference type="InterPro" id="IPR036709">
    <property type="entry name" value="Autotransporte_beta_dom_sf"/>
</dbReference>
<evidence type="ECO:0000256" key="5">
    <source>
        <dbReference type="PROSITE-ProRule" id="PRU01240"/>
    </source>
</evidence>
<keyword evidence="3 5" id="KW-0378">Hydrolase</keyword>
<keyword evidence="2 6" id="KW-0732">Signal</keyword>
<dbReference type="InterPro" id="IPR013425">
    <property type="entry name" value="Autotrns_rpt"/>
</dbReference>
<proteinExistence type="inferred from homology"/>
<evidence type="ECO:0000259" key="7">
    <source>
        <dbReference type="PROSITE" id="PS51208"/>
    </source>
</evidence>
<evidence type="ECO:0000256" key="4">
    <source>
        <dbReference type="ARBA" id="ARBA00022825"/>
    </source>
</evidence>
<dbReference type="GO" id="GO:0006508">
    <property type="term" value="P:proteolysis"/>
    <property type="evidence" value="ECO:0007669"/>
    <property type="project" value="UniProtKB-KW"/>
</dbReference>
<feature type="active site" description="Charge relay system" evidence="5">
    <location>
        <position position="329"/>
    </location>
</feature>
<feature type="active site" description="Charge relay system" evidence="5">
    <location>
        <position position="516"/>
    </location>
</feature>
<gene>
    <name evidence="8" type="ORF">DDU33_02225</name>
</gene>
<dbReference type="InterPro" id="IPR000209">
    <property type="entry name" value="Peptidase_S8/S53_dom"/>
</dbReference>
<dbReference type="RefSeq" id="WP_108922862.1">
    <property type="nucleotide sequence ID" value="NZ_CP029206.1"/>
</dbReference>
<evidence type="ECO:0000313" key="9">
    <source>
        <dbReference type="Proteomes" id="UP000244920"/>
    </source>
</evidence>
<dbReference type="InterPro" id="IPR006315">
    <property type="entry name" value="OM_autotransptr_brl_dom"/>
</dbReference>
<feature type="signal peptide" evidence="6">
    <location>
        <begin position="1"/>
        <end position="20"/>
    </location>
</feature>
<dbReference type="Pfam" id="PF00082">
    <property type="entry name" value="Peptidase_S8"/>
    <property type="match status" value="1"/>
</dbReference>
<dbReference type="Gene3D" id="3.40.50.200">
    <property type="entry name" value="Peptidase S8/S53 domain"/>
    <property type="match status" value="1"/>
</dbReference>
<dbReference type="SMART" id="SM00869">
    <property type="entry name" value="Autotransporter"/>
    <property type="match status" value="1"/>
</dbReference>
<feature type="domain" description="Autotransporter" evidence="7">
    <location>
        <begin position="880"/>
        <end position="1162"/>
    </location>
</feature>
<evidence type="ECO:0000256" key="6">
    <source>
        <dbReference type="SAM" id="SignalP"/>
    </source>
</evidence>
<protein>
    <submittedName>
        <fullName evidence="8">Autotransporter outer membrane beta-barrel domain-containing protein</fullName>
    </submittedName>
</protein>
<dbReference type="GO" id="GO:0004252">
    <property type="term" value="F:serine-type endopeptidase activity"/>
    <property type="evidence" value="ECO:0007669"/>
    <property type="project" value="UniProtKB-UniRule"/>
</dbReference>
<dbReference type="CDD" id="cd04848">
    <property type="entry name" value="Peptidases_S8_Autotransporter_serine_protease_like"/>
    <property type="match status" value="1"/>
</dbReference>
<reference evidence="9" key="1">
    <citation type="submission" date="2018-05" db="EMBL/GenBank/DDBJ databases">
        <title>Complete genome sequence of Actinobacillus porcitonsillarum reference strain 9953L55 (CCUG 46996).</title>
        <authorList>
            <person name="Dona V."/>
            <person name="Perreten V."/>
        </authorList>
    </citation>
    <scope>NUCLEOTIDE SEQUENCE [LARGE SCALE GENOMIC DNA]</scope>
    <source>
        <strain evidence="9">9953L55</strain>
    </source>
</reference>
<dbReference type="PROSITE" id="PS51208">
    <property type="entry name" value="AUTOTRANSPORTER"/>
    <property type="match status" value="1"/>
</dbReference>
<dbReference type="NCBIfam" id="TIGR01414">
    <property type="entry name" value="autotrans_barl"/>
    <property type="match status" value="1"/>
</dbReference>
<dbReference type="Proteomes" id="UP000244920">
    <property type="component" value="Chromosome"/>
</dbReference>
<dbReference type="NCBIfam" id="TIGR02601">
    <property type="entry name" value="autotrns_rpt"/>
    <property type="match status" value="1"/>
</dbReference>
<dbReference type="SUPFAM" id="SSF103515">
    <property type="entry name" value="Autotransporter"/>
    <property type="match status" value="1"/>
</dbReference>
<name>A0A2U8FHE9_9PAST</name>
<evidence type="ECO:0000256" key="1">
    <source>
        <dbReference type="ARBA" id="ARBA00022670"/>
    </source>
</evidence>
<dbReference type="PANTHER" id="PTHR35037">
    <property type="entry name" value="C-TERMINAL REGION OF AIDA-LIKE PROTEIN"/>
    <property type="match status" value="1"/>
</dbReference>
<evidence type="ECO:0000256" key="3">
    <source>
        <dbReference type="ARBA" id="ARBA00022801"/>
    </source>
</evidence>
<keyword evidence="4 5" id="KW-0720">Serine protease</keyword>
<dbReference type="PANTHER" id="PTHR35037:SF3">
    <property type="entry name" value="C-TERMINAL REGION OF AIDA-LIKE PROTEIN"/>
    <property type="match status" value="1"/>
</dbReference>
<organism evidence="8 9">
    <name type="scientific">Actinobacillus porcitonsillarum</name>
    <dbReference type="NCBI Taxonomy" id="189834"/>
    <lineage>
        <taxon>Bacteria</taxon>
        <taxon>Pseudomonadati</taxon>
        <taxon>Pseudomonadota</taxon>
        <taxon>Gammaproteobacteria</taxon>
        <taxon>Pasteurellales</taxon>
        <taxon>Pasteurellaceae</taxon>
        <taxon>Actinobacillus</taxon>
    </lineage>
</organism>
<dbReference type="AlphaFoldDB" id="A0A2U8FHE9"/>
<dbReference type="PROSITE" id="PS51892">
    <property type="entry name" value="SUBTILASE"/>
    <property type="match status" value="1"/>
</dbReference>
<feature type="active site" description="Charge relay system" evidence="5">
    <location>
        <position position="294"/>
    </location>
</feature>